<protein>
    <submittedName>
        <fullName evidence="1">Uncharacterized protein</fullName>
    </submittedName>
</protein>
<proteinExistence type="predicted"/>
<dbReference type="OrthoDB" id="3754550at2759"/>
<dbReference type="KEGG" id="pno:SNOG_12070"/>
<dbReference type="VEuPathDB" id="FungiDB:JI435_120700"/>
<dbReference type="Proteomes" id="UP000663193">
    <property type="component" value="Chromosome 12"/>
</dbReference>
<dbReference type="RefSeq" id="XP_001802303.1">
    <property type="nucleotide sequence ID" value="XM_001802251.1"/>
</dbReference>
<gene>
    <name evidence="1" type="ORF">JI435_120700</name>
</gene>
<dbReference type="EMBL" id="CP069034">
    <property type="protein sequence ID" value="QRD01398.1"/>
    <property type="molecule type" value="Genomic_DNA"/>
</dbReference>
<evidence type="ECO:0000313" key="2">
    <source>
        <dbReference type="Proteomes" id="UP000663193"/>
    </source>
</evidence>
<dbReference type="AlphaFoldDB" id="A0A7U2I6P5"/>
<reference evidence="2" key="1">
    <citation type="journal article" date="2021" name="BMC Genomics">
        <title>Chromosome-level genome assembly and manually-curated proteome of model necrotroph Parastagonospora nodorum Sn15 reveals a genome-wide trove of candidate effector homologs, and redundancy of virulence-related functions within an accessory chromosome.</title>
        <authorList>
            <person name="Bertazzoni S."/>
            <person name="Jones D.A.B."/>
            <person name="Phan H.T."/>
            <person name="Tan K.-C."/>
            <person name="Hane J.K."/>
        </authorList>
    </citation>
    <scope>NUCLEOTIDE SEQUENCE [LARGE SCALE GENOMIC DNA]</scope>
    <source>
        <strain evidence="2">SN15 / ATCC MYA-4574 / FGSC 10173)</strain>
    </source>
</reference>
<evidence type="ECO:0000313" key="1">
    <source>
        <dbReference type="EMBL" id="QRD01398.1"/>
    </source>
</evidence>
<name>A0A7U2I6P5_PHANO</name>
<keyword evidence="2" id="KW-1185">Reference proteome</keyword>
<organism evidence="1 2">
    <name type="scientific">Phaeosphaeria nodorum (strain SN15 / ATCC MYA-4574 / FGSC 10173)</name>
    <name type="common">Glume blotch fungus</name>
    <name type="synonym">Parastagonospora nodorum</name>
    <dbReference type="NCBI Taxonomy" id="321614"/>
    <lineage>
        <taxon>Eukaryota</taxon>
        <taxon>Fungi</taxon>
        <taxon>Dikarya</taxon>
        <taxon>Ascomycota</taxon>
        <taxon>Pezizomycotina</taxon>
        <taxon>Dothideomycetes</taxon>
        <taxon>Pleosporomycetidae</taxon>
        <taxon>Pleosporales</taxon>
        <taxon>Pleosporineae</taxon>
        <taxon>Phaeosphaeriaceae</taxon>
        <taxon>Parastagonospora</taxon>
    </lineage>
</organism>
<accession>A0A7U2I6P5</accession>
<sequence length="269" mass="30770">MEYIYGEPPQSPPPRPDAVLADYDHDYYKICWKSNEAGVVVIPPGLIRKDDLAKLYPDVVNVWNPVKKEAAKIEKNFFQFCCEFYGRLPDGTKYMAKKKNDRGVDCNQSLRPGMRQHWGEVKKCATHPQTQHSTHVCKGCRVSHYEQVSATFDRGVLMAQGARVLVCRECIRKAKRKRGNHNCICDTLWMCFRCREAELKELAGARKEYVEGFCGKCRQTGNLVDKHEICLHCDGWRSYAGDHEDLCDTEEQEVEDGDEVVEDGEKQGG</sequence>